<dbReference type="PANTHER" id="PTHR17985:SF8">
    <property type="entry name" value="TRANSPORT AND GOLGI ORGANIZATION PROTEIN 2 HOMOLOG"/>
    <property type="match status" value="1"/>
</dbReference>
<name>A0ABP9B1J8_9GAMM</name>
<dbReference type="InterPro" id="IPR008551">
    <property type="entry name" value="TANGO2"/>
</dbReference>
<dbReference type="RefSeq" id="WP_345302296.1">
    <property type="nucleotide sequence ID" value="NZ_BAABJE010000002.1"/>
</dbReference>
<dbReference type="Proteomes" id="UP001499959">
    <property type="component" value="Unassembled WGS sequence"/>
</dbReference>
<gene>
    <name evidence="1" type="ORF">GCM10023307_10960</name>
</gene>
<organism evidence="1 2">
    <name type="scientific">Lysobacter hankyongensis</name>
    <dbReference type="NCBI Taxonomy" id="1176535"/>
    <lineage>
        <taxon>Bacteria</taxon>
        <taxon>Pseudomonadati</taxon>
        <taxon>Pseudomonadota</taxon>
        <taxon>Gammaproteobacteria</taxon>
        <taxon>Lysobacterales</taxon>
        <taxon>Lysobacteraceae</taxon>
        <taxon>Lysobacter</taxon>
    </lineage>
</organism>
<evidence type="ECO:0000313" key="2">
    <source>
        <dbReference type="Proteomes" id="UP001499959"/>
    </source>
</evidence>
<comment type="caution">
    <text evidence="1">The sequence shown here is derived from an EMBL/GenBank/DDBJ whole genome shotgun (WGS) entry which is preliminary data.</text>
</comment>
<proteinExistence type="predicted"/>
<evidence type="ECO:0000313" key="1">
    <source>
        <dbReference type="EMBL" id="GAA4787677.1"/>
    </source>
</evidence>
<reference evidence="2" key="1">
    <citation type="journal article" date="2019" name="Int. J. Syst. Evol. Microbiol.">
        <title>The Global Catalogue of Microorganisms (GCM) 10K type strain sequencing project: providing services to taxonomists for standard genome sequencing and annotation.</title>
        <authorList>
            <consortium name="The Broad Institute Genomics Platform"/>
            <consortium name="The Broad Institute Genome Sequencing Center for Infectious Disease"/>
            <person name="Wu L."/>
            <person name="Ma J."/>
        </authorList>
    </citation>
    <scope>NUCLEOTIDE SEQUENCE [LARGE SCALE GENOMIC DNA]</scope>
    <source>
        <strain evidence="2">JCM 18204</strain>
    </source>
</reference>
<dbReference type="PANTHER" id="PTHR17985">
    <property type="entry name" value="SER/THR-RICH PROTEIN T10 IN DGCR REGION"/>
    <property type="match status" value="1"/>
</dbReference>
<keyword evidence="2" id="KW-1185">Reference proteome</keyword>
<dbReference type="EMBL" id="BAABJE010000002">
    <property type="protein sequence ID" value="GAA4787677.1"/>
    <property type="molecule type" value="Genomic_DNA"/>
</dbReference>
<accession>A0ABP9B1J8</accession>
<protein>
    <submittedName>
        <fullName evidence="1">NRDE family protein</fullName>
    </submittedName>
</protein>
<dbReference type="Pfam" id="PF05742">
    <property type="entry name" value="TANGO2"/>
    <property type="match status" value="1"/>
</dbReference>
<sequence length="263" mass="28476">MCLIALAWRMHPRYRLALATNRDEFHARPTLPLAAWHDAPEVVGGRDGQHGGSWLALRGRRLAAVTNVRRPPEREGHSRGALVADFVRADAGTHEALAALAAEAPRYRPFNLLAHDGDTLGFATNLPTIPADGEDGRDFAMRPLAPGLHGISNGALDAPWPKTETLIARLDDWLASPASTDAKPDFEPLFAALADTTPAQDARLPDTGIGLDLERFLSPAFIRHENYGTRASSVVLIADDHALIVERRFGPGGVFEGETRVVV</sequence>